<dbReference type="Proteomes" id="UP001152523">
    <property type="component" value="Unassembled WGS sequence"/>
</dbReference>
<evidence type="ECO:0000313" key="2">
    <source>
        <dbReference type="Proteomes" id="UP001152523"/>
    </source>
</evidence>
<keyword evidence="2" id="KW-1185">Reference proteome</keyword>
<proteinExistence type="predicted"/>
<reference evidence="1" key="1">
    <citation type="submission" date="2022-07" db="EMBL/GenBank/DDBJ databases">
        <authorList>
            <person name="Macas J."/>
            <person name="Novak P."/>
            <person name="Neumann P."/>
        </authorList>
    </citation>
    <scope>NUCLEOTIDE SEQUENCE</scope>
</reference>
<dbReference type="AlphaFoldDB" id="A0AAV0EUA3"/>
<comment type="caution">
    <text evidence="1">The sequence shown here is derived from an EMBL/GenBank/DDBJ whole genome shotgun (WGS) entry which is preliminary data.</text>
</comment>
<evidence type="ECO:0000313" key="1">
    <source>
        <dbReference type="EMBL" id="CAH9126851.1"/>
    </source>
</evidence>
<accession>A0AAV0EUA3</accession>
<protein>
    <submittedName>
        <fullName evidence="1">Uncharacterized protein</fullName>
    </submittedName>
</protein>
<name>A0AAV0EUA3_9ASTE</name>
<organism evidence="1 2">
    <name type="scientific">Cuscuta epithymum</name>
    <dbReference type="NCBI Taxonomy" id="186058"/>
    <lineage>
        <taxon>Eukaryota</taxon>
        <taxon>Viridiplantae</taxon>
        <taxon>Streptophyta</taxon>
        <taxon>Embryophyta</taxon>
        <taxon>Tracheophyta</taxon>
        <taxon>Spermatophyta</taxon>
        <taxon>Magnoliopsida</taxon>
        <taxon>eudicotyledons</taxon>
        <taxon>Gunneridae</taxon>
        <taxon>Pentapetalae</taxon>
        <taxon>asterids</taxon>
        <taxon>lamiids</taxon>
        <taxon>Solanales</taxon>
        <taxon>Convolvulaceae</taxon>
        <taxon>Cuscuteae</taxon>
        <taxon>Cuscuta</taxon>
        <taxon>Cuscuta subgen. Cuscuta</taxon>
    </lineage>
</organism>
<sequence length="50" mass="5759">MKDLDFNSKRDNTATLQVRFETKALFGSHSLFVLLLLLVCHRNCHVSEIP</sequence>
<gene>
    <name evidence="1" type="ORF">CEPIT_LOCUS27859</name>
</gene>
<feature type="non-terminal residue" evidence="1">
    <location>
        <position position="50"/>
    </location>
</feature>
<dbReference type="EMBL" id="CAMAPF010000945">
    <property type="protein sequence ID" value="CAH9126851.1"/>
    <property type="molecule type" value="Genomic_DNA"/>
</dbReference>